<feature type="compositionally biased region" description="Basic and acidic residues" evidence="1">
    <location>
        <begin position="73"/>
        <end position="84"/>
    </location>
</feature>
<gene>
    <name evidence="2" type="ORF">PCOR1329_LOCUS40052</name>
</gene>
<dbReference type="EMBL" id="CAUYUJ010014836">
    <property type="protein sequence ID" value="CAK0846589.1"/>
    <property type="molecule type" value="Genomic_DNA"/>
</dbReference>
<reference evidence="2" key="1">
    <citation type="submission" date="2023-10" db="EMBL/GenBank/DDBJ databases">
        <authorList>
            <person name="Chen Y."/>
            <person name="Shah S."/>
            <person name="Dougan E. K."/>
            <person name="Thang M."/>
            <person name="Chan C."/>
        </authorList>
    </citation>
    <scope>NUCLEOTIDE SEQUENCE [LARGE SCALE GENOMIC DNA]</scope>
</reference>
<accession>A0ABN9TKU4</accession>
<evidence type="ECO:0000256" key="1">
    <source>
        <dbReference type="SAM" id="MobiDB-lite"/>
    </source>
</evidence>
<feature type="compositionally biased region" description="Low complexity" evidence="1">
    <location>
        <begin position="1"/>
        <end position="21"/>
    </location>
</feature>
<proteinExistence type="predicted"/>
<protein>
    <submittedName>
        <fullName evidence="2">Uncharacterized protein</fullName>
    </submittedName>
</protein>
<evidence type="ECO:0000313" key="3">
    <source>
        <dbReference type="Proteomes" id="UP001189429"/>
    </source>
</evidence>
<keyword evidence="3" id="KW-1185">Reference proteome</keyword>
<sequence>DALATASATAPGAAKSPAAAAPYPPGPFSPLLSVRSISSSAPALTVGDTLAEMTIEITTMAQRFDAPLLRDAAAPRRGDADGARGKKQAAGSNGKTSKATNGKSADRAVGS</sequence>
<feature type="non-terminal residue" evidence="2">
    <location>
        <position position="1"/>
    </location>
</feature>
<feature type="region of interest" description="Disordered" evidence="1">
    <location>
        <begin position="64"/>
        <end position="111"/>
    </location>
</feature>
<name>A0ABN9TKU4_9DINO</name>
<comment type="caution">
    <text evidence="2">The sequence shown here is derived from an EMBL/GenBank/DDBJ whole genome shotgun (WGS) entry which is preliminary data.</text>
</comment>
<feature type="compositionally biased region" description="Polar residues" evidence="1">
    <location>
        <begin position="90"/>
        <end position="103"/>
    </location>
</feature>
<dbReference type="Proteomes" id="UP001189429">
    <property type="component" value="Unassembled WGS sequence"/>
</dbReference>
<evidence type="ECO:0000313" key="2">
    <source>
        <dbReference type="EMBL" id="CAK0846589.1"/>
    </source>
</evidence>
<organism evidence="2 3">
    <name type="scientific">Prorocentrum cordatum</name>
    <dbReference type="NCBI Taxonomy" id="2364126"/>
    <lineage>
        <taxon>Eukaryota</taxon>
        <taxon>Sar</taxon>
        <taxon>Alveolata</taxon>
        <taxon>Dinophyceae</taxon>
        <taxon>Prorocentrales</taxon>
        <taxon>Prorocentraceae</taxon>
        <taxon>Prorocentrum</taxon>
    </lineage>
</organism>
<feature type="region of interest" description="Disordered" evidence="1">
    <location>
        <begin position="1"/>
        <end position="28"/>
    </location>
</feature>